<evidence type="ECO:0008006" key="4">
    <source>
        <dbReference type="Google" id="ProtNLM"/>
    </source>
</evidence>
<proteinExistence type="predicted"/>
<evidence type="ECO:0000256" key="1">
    <source>
        <dbReference type="SAM" id="Phobius"/>
    </source>
</evidence>
<sequence>MKHTDMVLSRYYSRFAIVVMVGCLYSLVASEIIFYLFKGGFYTKMNNHKSTPNGADEMKIYRESFSVQKGKRFRILAIGGSTTYGVGVNTAFTWPHMLQEKLDSNFPEKYEVINLGIKGGHIEEFIQNYYASLTEFISKEDWDNSLLNGTFKIPHADWGWKDLNPDLIIIATTITDMMNDFISERNRTAVFAQYLHHMLERTWFCQNMALCFYMKKELATIDFNSRTNPLDESRKLDLIQKDYMSHFEQFINLWRKDIPIYLVGFPVLFNASDGNNDVEKAARYWNIQDKSNLYKNVALLPKFVAIGQKVAYTIATKYNYHYEELGEEIRTLPFNDRLEYYVDSVHMNSKGTIILAEQIYDYLVDNKFK</sequence>
<comment type="caution">
    <text evidence="2">The sequence shown here is derived from an EMBL/GenBank/DDBJ whole genome shotgun (WGS) entry which is preliminary data.</text>
</comment>
<dbReference type="SUPFAM" id="SSF52266">
    <property type="entry name" value="SGNH hydrolase"/>
    <property type="match status" value="1"/>
</dbReference>
<feature type="transmembrane region" description="Helical" evidence="1">
    <location>
        <begin position="12"/>
        <end position="37"/>
    </location>
</feature>
<evidence type="ECO:0000313" key="3">
    <source>
        <dbReference type="Proteomes" id="UP000060487"/>
    </source>
</evidence>
<name>A0ABR5SLX6_9BACT</name>
<protein>
    <recommendedName>
        <fullName evidence="4">SGNH/GDSL hydrolase family protein</fullName>
    </recommendedName>
</protein>
<keyword evidence="1" id="KW-1133">Transmembrane helix</keyword>
<organism evidence="2 3">
    <name type="scientific">Candidatus Magnetominusculus xianensis</name>
    <dbReference type="NCBI Taxonomy" id="1748249"/>
    <lineage>
        <taxon>Bacteria</taxon>
        <taxon>Pseudomonadati</taxon>
        <taxon>Nitrospirota</taxon>
        <taxon>Nitrospiria</taxon>
        <taxon>Nitrospirales</taxon>
        <taxon>Nitrospiraceae</taxon>
        <taxon>Candidatus Magnetominusculus</taxon>
    </lineage>
</organism>
<dbReference type="EMBL" id="LNQR01000031">
    <property type="protein sequence ID" value="KWT91549.1"/>
    <property type="molecule type" value="Genomic_DNA"/>
</dbReference>
<keyword evidence="1" id="KW-0812">Transmembrane</keyword>
<dbReference type="InterPro" id="IPR001087">
    <property type="entry name" value="GDSL"/>
</dbReference>
<accession>A0ABR5SLX6</accession>
<keyword evidence="1" id="KW-0472">Membrane</keyword>
<dbReference type="Proteomes" id="UP000060487">
    <property type="component" value="Unassembled WGS sequence"/>
</dbReference>
<dbReference type="Gene3D" id="3.40.50.1110">
    <property type="entry name" value="SGNH hydrolase"/>
    <property type="match status" value="1"/>
</dbReference>
<dbReference type="Pfam" id="PF00657">
    <property type="entry name" value="Lipase_GDSL"/>
    <property type="match status" value="1"/>
</dbReference>
<reference evidence="2 3" key="1">
    <citation type="submission" date="2015-11" db="EMBL/GenBank/DDBJ databases">
        <authorList>
            <person name="Lin W."/>
        </authorList>
    </citation>
    <scope>NUCLEOTIDE SEQUENCE [LARGE SCALE GENOMIC DNA]</scope>
    <source>
        <strain evidence="2 3">HCH-1</strain>
    </source>
</reference>
<gene>
    <name evidence="2" type="ORF">ASN18_0830</name>
</gene>
<dbReference type="InterPro" id="IPR036514">
    <property type="entry name" value="SGNH_hydro_sf"/>
</dbReference>
<keyword evidence="3" id="KW-1185">Reference proteome</keyword>
<evidence type="ECO:0000313" key="2">
    <source>
        <dbReference type="EMBL" id="KWT91549.1"/>
    </source>
</evidence>